<organism evidence="1">
    <name type="scientific">Podoviridae sp. ct9A73</name>
    <dbReference type="NCBI Taxonomy" id="2825225"/>
    <lineage>
        <taxon>Viruses</taxon>
        <taxon>Duplodnaviria</taxon>
        <taxon>Heunggongvirae</taxon>
        <taxon>Uroviricota</taxon>
        <taxon>Caudoviricetes</taxon>
    </lineage>
</organism>
<accession>A0A8S5UJY6</accession>
<reference evidence="1" key="1">
    <citation type="journal article" date="2021" name="Proc. Natl. Acad. Sci. U.S.A.">
        <title>A Catalog of Tens of Thousands of Viruses from Human Metagenomes Reveals Hidden Associations with Chronic Diseases.</title>
        <authorList>
            <person name="Tisza M.J."/>
            <person name="Buck C.B."/>
        </authorList>
    </citation>
    <scope>NUCLEOTIDE SEQUENCE</scope>
    <source>
        <strain evidence="1">Ct9A73</strain>
    </source>
</reference>
<protein>
    <submittedName>
        <fullName evidence="1">Uncharacterized protein</fullName>
    </submittedName>
</protein>
<sequence>MADSVYNPNTASLETSFSQIKETKLTTKFEEIDNTVVGNIAQQQQITPRQVRTGETRGDTQLRGLIKVEDRSGRIVAMFGYSKGAF</sequence>
<dbReference type="EMBL" id="BK016096">
    <property type="protein sequence ID" value="DAF94714.1"/>
    <property type="molecule type" value="Genomic_DNA"/>
</dbReference>
<name>A0A8S5UJY6_9CAUD</name>
<proteinExistence type="predicted"/>
<evidence type="ECO:0000313" key="1">
    <source>
        <dbReference type="EMBL" id="DAF94714.1"/>
    </source>
</evidence>